<dbReference type="STRING" id="1790137.AXE80_09565"/>
<organism evidence="5 6">
    <name type="scientific">Wenyingzhuangia fucanilytica</name>
    <dbReference type="NCBI Taxonomy" id="1790137"/>
    <lineage>
        <taxon>Bacteria</taxon>
        <taxon>Pseudomonadati</taxon>
        <taxon>Bacteroidota</taxon>
        <taxon>Flavobacteriia</taxon>
        <taxon>Flavobacteriales</taxon>
        <taxon>Flavobacteriaceae</taxon>
        <taxon>Wenyingzhuangia</taxon>
    </lineage>
</organism>
<evidence type="ECO:0000313" key="5">
    <source>
        <dbReference type="EMBL" id="ANW96513.1"/>
    </source>
</evidence>
<feature type="domain" description="Beta-ketoacyl-[acyl-carrier-protein] synthase III C-terminal" evidence="3">
    <location>
        <begin position="257"/>
        <end position="355"/>
    </location>
</feature>
<dbReference type="GO" id="GO:0044550">
    <property type="term" value="P:secondary metabolite biosynthetic process"/>
    <property type="evidence" value="ECO:0007669"/>
    <property type="project" value="TreeGrafter"/>
</dbReference>
<reference evidence="5 6" key="1">
    <citation type="submission" date="2016-02" db="EMBL/GenBank/DDBJ databases">
        <authorList>
            <person name="Wen L."/>
            <person name="He K."/>
            <person name="Yang H."/>
        </authorList>
    </citation>
    <scope>NUCLEOTIDE SEQUENCE [LARGE SCALE GENOMIC DNA]</scope>
    <source>
        <strain evidence="5 6">CZ1127</strain>
    </source>
</reference>
<evidence type="ECO:0000256" key="1">
    <source>
        <dbReference type="ARBA" id="ARBA00022679"/>
    </source>
</evidence>
<dbReference type="RefSeq" id="WP_068826718.1">
    <property type="nucleotide sequence ID" value="NZ_CP014224.1"/>
</dbReference>
<keyword evidence="2" id="KW-0012">Acyltransferase</keyword>
<dbReference type="PANTHER" id="PTHR34069:SF2">
    <property type="entry name" value="BETA-KETOACYL-[ACYL-CARRIER-PROTEIN] SYNTHASE III"/>
    <property type="match status" value="1"/>
</dbReference>
<dbReference type="Pfam" id="PF08541">
    <property type="entry name" value="ACP_syn_III_C"/>
    <property type="match status" value="1"/>
</dbReference>
<dbReference type="InterPro" id="IPR013747">
    <property type="entry name" value="ACP_syn_III_C"/>
</dbReference>
<dbReference type="AlphaFoldDB" id="A0A1B1Y6X2"/>
<dbReference type="GO" id="GO:0006633">
    <property type="term" value="P:fatty acid biosynthetic process"/>
    <property type="evidence" value="ECO:0007669"/>
    <property type="project" value="InterPro"/>
</dbReference>
<evidence type="ECO:0000313" key="6">
    <source>
        <dbReference type="Proteomes" id="UP000092967"/>
    </source>
</evidence>
<dbReference type="OrthoDB" id="5171393at2"/>
<dbReference type="EMBL" id="CP014224">
    <property type="protein sequence ID" value="ANW96513.1"/>
    <property type="molecule type" value="Genomic_DNA"/>
</dbReference>
<dbReference type="Proteomes" id="UP000092967">
    <property type="component" value="Chromosome"/>
</dbReference>
<dbReference type="InterPro" id="IPR013751">
    <property type="entry name" value="ACP_syn_III_N"/>
</dbReference>
<keyword evidence="6" id="KW-1185">Reference proteome</keyword>
<dbReference type="KEGG" id="wfu:AXE80_09565"/>
<accession>A0A1B1Y6X2</accession>
<name>A0A1B1Y6X2_9FLAO</name>
<dbReference type="PANTHER" id="PTHR34069">
    <property type="entry name" value="3-OXOACYL-[ACYL-CARRIER-PROTEIN] SYNTHASE 3"/>
    <property type="match status" value="1"/>
</dbReference>
<dbReference type="InterPro" id="IPR016039">
    <property type="entry name" value="Thiolase-like"/>
</dbReference>
<dbReference type="Gene3D" id="3.40.47.10">
    <property type="match status" value="1"/>
</dbReference>
<keyword evidence="1" id="KW-0808">Transferase</keyword>
<sequence length="356" mass="39469">MYKNVIITGTGSAIPNKVVKNNDFSNHVFLNEDGTLFEKENEEIIEKFQAITGIEERRYAEDKVNTSDLAYEASLKAIQNANINQEELDLIIVAHNFGDVKKGSIQGDMLPSLATRVKKKLGIQNPNCVAYDILFGCPGWVQAMIQANQAIKAGEAKKALVIGAETLSRVVDNSDRDSMIFADGAGATIIELKLEDKERGILSSAAQTYAIEEAGYLYSGATFNKDQDQDINYIKMLGRKIYEFALVNVPAAIKAAMDKRGLDIDDINQIFLHQANEKMDEAIVKRLYRLYRKPVKKHVMPMSIQKLGNNSVATVPILYDMVLNNELENHSIAKDDIVIFASVGAGMNINAITYKV</sequence>
<evidence type="ECO:0000259" key="3">
    <source>
        <dbReference type="Pfam" id="PF08541"/>
    </source>
</evidence>
<proteinExistence type="predicted"/>
<dbReference type="Pfam" id="PF08545">
    <property type="entry name" value="ACP_syn_III"/>
    <property type="match status" value="1"/>
</dbReference>
<dbReference type="SUPFAM" id="SSF53901">
    <property type="entry name" value="Thiolase-like"/>
    <property type="match status" value="1"/>
</dbReference>
<evidence type="ECO:0000259" key="4">
    <source>
        <dbReference type="Pfam" id="PF08545"/>
    </source>
</evidence>
<dbReference type="CDD" id="cd00830">
    <property type="entry name" value="KAS_III"/>
    <property type="match status" value="1"/>
</dbReference>
<feature type="domain" description="Beta-ketoacyl-[acyl-carrier-protein] synthase III N-terminal" evidence="4">
    <location>
        <begin position="131"/>
        <end position="208"/>
    </location>
</feature>
<dbReference type="GO" id="GO:0004315">
    <property type="term" value="F:3-oxoacyl-[acyl-carrier-protein] synthase activity"/>
    <property type="evidence" value="ECO:0007669"/>
    <property type="project" value="InterPro"/>
</dbReference>
<gene>
    <name evidence="5" type="ORF">AXE80_09565</name>
</gene>
<evidence type="ECO:0000256" key="2">
    <source>
        <dbReference type="ARBA" id="ARBA00023315"/>
    </source>
</evidence>
<protein>
    <submittedName>
        <fullName evidence="5">3-oxoacyl-ACP synthase</fullName>
    </submittedName>
</protein>